<feature type="transmembrane region" description="Helical" evidence="6">
    <location>
        <begin position="137"/>
        <end position="160"/>
    </location>
</feature>
<feature type="transmembrane region" description="Helical" evidence="6">
    <location>
        <begin position="166"/>
        <end position="188"/>
    </location>
</feature>
<dbReference type="Proteomes" id="UP000256599">
    <property type="component" value="Unassembled WGS sequence"/>
</dbReference>
<organism evidence="7 8">
    <name type="scientific">Helicobacter marmotae</name>
    <dbReference type="NCBI Taxonomy" id="152490"/>
    <lineage>
        <taxon>Bacteria</taxon>
        <taxon>Pseudomonadati</taxon>
        <taxon>Campylobacterota</taxon>
        <taxon>Epsilonproteobacteria</taxon>
        <taxon>Campylobacterales</taxon>
        <taxon>Helicobacteraceae</taxon>
        <taxon>Helicobacter</taxon>
    </lineage>
</organism>
<keyword evidence="5 6" id="KW-0472">Membrane</keyword>
<dbReference type="SUPFAM" id="SSF103473">
    <property type="entry name" value="MFS general substrate transporter"/>
    <property type="match status" value="1"/>
</dbReference>
<feature type="transmembrane region" description="Helical" evidence="6">
    <location>
        <begin position="302"/>
        <end position="324"/>
    </location>
</feature>
<dbReference type="GO" id="GO:0016020">
    <property type="term" value="C:membrane"/>
    <property type="evidence" value="ECO:0007669"/>
    <property type="project" value="UniProtKB-SubCell"/>
</dbReference>
<keyword evidence="2" id="KW-0813">Transport</keyword>
<evidence type="ECO:0000256" key="6">
    <source>
        <dbReference type="SAM" id="Phobius"/>
    </source>
</evidence>
<feature type="transmembrane region" description="Helical" evidence="6">
    <location>
        <begin position="348"/>
        <end position="367"/>
    </location>
</feature>
<accession>A0A3D8I730</accession>
<feature type="transmembrane region" description="Helical" evidence="6">
    <location>
        <begin position="409"/>
        <end position="429"/>
    </location>
</feature>
<feature type="transmembrane region" description="Helical" evidence="6">
    <location>
        <begin position="100"/>
        <end position="125"/>
    </location>
</feature>
<dbReference type="OrthoDB" id="5330135at2"/>
<name>A0A3D8I730_9HELI</name>
<dbReference type="InterPro" id="IPR036259">
    <property type="entry name" value="MFS_trans_sf"/>
</dbReference>
<dbReference type="RefSeq" id="WP_104699390.1">
    <property type="nucleotide sequence ID" value="NZ_FZPP01000005.1"/>
</dbReference>
<comment type="caution">
    <text evidence="7">The sequence shown here is derived from an EMBL/GenBank/DDBJ whole genome shotgun (WGS) entry which is preliminary data.</text>
</comment>
<evidence type="ECO:0000256" key="4">
    <source>
        <dbReference type="ARBA" id="ARBA00022989"/>
    </source>
</evidence>
<feature type="transmembrane region" description="Helical" evidence="6">
    <location>
        <begin position="276"/>
        <end position="296"/>
    </location>
</feature>
<dbReference type="PANTHER" id="PTHR12778">
    <property type="entry name" value="SOLUTE CARRIER FAMILY 33 ACETYL-COA TRANSPORTER -RELATED"/>
    <property type="match status" value="1"/>
</dbReference>
<feature type="transmembrane region" description="Helical" evidence="6">
    <location>
        <begin position="209"/>
        <end position="237"/>
    </location>
</feature>
<evidence type="ECO:0000256" key="1">
    <source>
        <dbReference type="ARBA" id="ARBA00004141"/>
    </source>
</evidence>
<evidence type="ECO:0000256" key="3">
    <source>
        <dbReference type="ARBA" id="ARBA00022692"/>
    </source>
</evidence>
<sequence>MPIKDIYKLSFSLYCIISIFTFLIYGALPAILAANHIPPQEIGLLYMAFIPFVLGFFYSGFMESYRKKHQNNFKKVYRFCSFAIAALFVVIAFLDPNDNLYLTLIVFFFMSFLSASVLICLNGVAVEETSLAQKHTINTIMLVSSGIGGCLGIIGALFIYEYYGWFITHLCLGGIVLICALLAFNCNGNPRINLASKDSVLKAIKNKTLWKYMGILICFVLPLMLCASMSSALLVYIGLPLQVVGLLSGVLNCVACLVASPLVLGLIRALGFKKALLLTLIFESCLMLLMVCNMQIWQNHFIIFITLFLNGLCFGAQFVFMYSLGMHWCEKSSQCGVDFSLLRISENLGFVAAGIIASQIIGAFAGAQTLENLNTEQMGANSAYSELSFGGILSSIFTHSGVDKALANGYSVVFCLGAIICVASIFIVLRNKSIS</sequence>
<dbReference type="Pfam" id="PF07690">
    <property type="entry name" value="MFS_1"/>
    <property type="match status" value="1"/>
</dbReference>
<dbReference type="GO" id="GO:0022857">
    <property type="term" value="F:transmembrane transporter activity"/>
    <property type="evidence" value="ECO:0007669"/>
    <property type="project" value="InterPro"/>
</dbReference>
<keyword evidence="3 6" id="KW-0812">Transmembrane</keyword>
<protein>
    <submittedName>
        <fullName evidence="7">MFS transporter</fullName>
    </submittedName>
</protein>
<dbReference type="AlphaFoldDB" id="A0A3D8I730"/>
<gene>
    <name evidence="7" type="ORF">CQA63_00165</name>
</gene>
<feature type="transmembrane region" description="Helical" evidence="6">
    <location>
        <begin position="76"/>
        <end position="94"/>
    </location>
</feature>
<proteinExistence type="predicted"/>
<dbReference type="Gene3D" id="1.20.1250.20">
    <property type="entry name" value="MFS general substrate transporter like domains"/>
    <property type="match status" value="1"/>
</dbReference>
<feature type="transmembrane region" description="Helical" evidence="6">
    <location>
        <begin position="44"/>
        <end position="64"/>
    </location>
</feature>
<dbReference type="InterPro" id="IPR004752">
    <property type="entry name" value="AmpG_permease/AT-1"/>
</dbReference>
<dbReference type="PANTHER" id="PTHR12778:SF10">
    <property type="entry name" value="MAJOR FACILITATOR SUPERFAMILY DOMAIN-CONTAINING PROTEIN 3"/>
    <property type="match status" value="1"/>
</dbReference>
<comment type="subcellular location">
    <subcellularLocation>
        <location evidence="1">Membrane</location>
        <topology evidence="1">Multi-pass membrane protein</topology>
    </subcellularLocation>
</comment>
<keyword evidence="8" id="KW-1185">Reference proteome</keyword>
<feature type="transmembrane region" description="Helical" evidence="6">
    <location>
        <begin position="243"/>
        <end position="264"/>
    </location>
</feature>
<reference evidence="7 8" key="1">
    <citation type="submission" date="2018-04" db="EMBL/GenBank/DDBJ databases">
        <title>Novel Campyloabacter and Helicobacter Species and Strains.</title>
        <authorList>
            <person name="Mannion A.J."/>
            <person name="Shen Z."/>
            <person name="Fox J.G."/>
        </authorList>
    </citation>
    <scope>NUCLEOTIDE SEQUENCE [LARGE SCALE GENOMIC DNA]</scope>
    <source>
        <strain evidence="7 8">MIT 98-6070</strain>
    </source>
</reference>
<dbReference type="InterPro" id="IPR011701">
    <property type="entry name" value="MFS"/>
</dbReference>
<evidence type="ECO:0000313" key="8">
    <source>
        <dbReference type="Proteomes" id="UP000256599"/>
    </source>
</evidence>
<evidence type="ECO:0000256" key="2">
    <source>
        <dbReference type="ARBA" id="ARBA00022448"/>
    </source>
</evidence>
<keyword evidence="4 6" id="KW-1133">Transmembrane helix</keyword>
<evidence type="ECO:0000313" key="7">
    <source>
        <dbReference type="EMBL" id="RDU60962.1"/>
    </source>
</evidence>
<dbReference type="EMBL" id="NXLR01000001">
    <property type="protein sequence ID" value="RDU60962.1"/>
    <property type="molecule type" value="Genomic_DNA"/>
</dbReference>
<evidence type="ECO:0000256" key="5">
    <source>
        <dbReference type="ARBA" id="ARBA00023136"/>
    </source>
</evidence>
<feature type="transmembrane region" description="Helical" evidence="6">
    <location>
        <begin position="12"/>
        <end position="32"/>
    </location>
</feature>